<evidence type="ECO:0000256" key="3">
    <source>
        <dbReference type="ARBA" id="ARBA00022553"/>
    </source>
</evidence>
<dbReference type="PRINTS" id="PR00344">
    <property type="entry name" value="BCTRLSENSOR"/>
</dbReference>
<proteinExistence type="predicted"/>
<dbReference type="Gene3D" id="3.10.450.50">
    <property type="match status" value="1"/>
</dbReference>
<evidence type="ECO:0000256" key="2">
    <source>
        <dbReference type="ARBA" id="ARBA00012438"/>
    </source>
</evidence>
<comment type="catalytic activity">
    <reaction evidence="1">
        <text>ATP + protein L-histidine = ADP + protein N-phospho-L-histidine.</text>
        <dbReference type="EC" id="2.7.13.3"/>
    </reaction>
</comment>
<dbReference type="InterPro" id="IPR005467">
    <property type="entry name" value="His_kinase_dom"/>
</dbReference>
<sequence length="1452" mass="165765">MQSIQKTSPSCPFPSTPPFKGGIPIDGTAKKTGSGKNSPPGRGKGWVVPQIMQIMHLRDSLNSGKLCPLTPHITLPTSTKSFKKIPKDIFDVYERFLAVAFHGAPTKNLKEICTKDVLVIGTGENEVFRGIKELSHFFKNQSNELAHIKPELKRSILSSFHFGNNTYCIVETFDFTTNGNSLFNTRVTSILQQIDEAWKYSHAHASTPDPNVLEDQIMPVNEWDRLKVELEEKVAERTRELVIEAALERVRAKTMAMQHSNELSETSFLLDQEVRNLGIKTWGCAFNIYREKDSIEWFGNEKGVLPTYTIPRKGIFKKYYDLGQKGSSIHVQEFKGQKCIEHYEYMSTLPVIGDVLKKLKETNGSFPEYQIDHVVYFKYGYLLFITIEPVPESHDIFKRFATVFEQTYTRFLDLQRAEKQTKEAQIETALERVRARSMAMHQSEEIGDVAFVLFQQLKSLGGELWGTGFGFCENNSDVDEFWFANENGIMPHLKIPNNIDPAHNQMYKGWKKQLKSFSIEKGGQELRDHYKYMLSVPDVNPIFQGMLDNGIQFPTWQKWHAAYFKYGYLLVITTEPYESEEVFERFAKVFEQAYTRFLDLQKAEAQAREAQIELALERIRAQATAMKESRDLQDIVVTMRKEFVSLGHEAHYFWHMRWLPDRYDKAMTAGDGARIGMVMKLPRHIHGDIPLVDRWEKGKETTLVFPMDADTAVTYVDKMISLGDFEQLDPNAPSLDDVRNLGGLTFIMARTTHGEIGYSLPGNIPDPPKEGIETLRRFASAFDLAYRRFEDLKQAESQAREAQIEAAVERVRSEAMAMHKPSDLVKVTQTLIKEITMLGIEGITGAAFILIDENDIVTMWDISDPGNMGYTRDHKSTYDPKEFNMLGEFWRKWKKGEEYFVIEYDLEKNKKELEEWKLVDEENYQSLKRAIENNKLKTQWNPFGSFSSGLLTLDMMTEPDEDTELIVIKMARTFDLAYQRFDDLQKAAQQAQQAKKQASLDRIRAEIASMRSQNDLEKLTPFIWMELSTLGISFFRCGIFIMDEHAKKIHMYLSTPMGKSIASMTLDFENSEITKTASEHWKKQKIFSEKWSKEEFVQWSEGLADQGLVDSPDTYQHSPLPPDQLCLQFVPFKQGMLYVGTEEFLAEQDLDLIHDVADTFSIAYSRYEDFLELEKAKHVAEDALGELRSTQTQLIHSEKMASLGELTAGIAHEIQNPLNFVNNFSDLNAELIDELDEALRAGDMEEVREILQDLKVNEQKIIHHGKRAEDIVKGMLQHSRGGDGKKELTDINLLADEFLRLSYHGLRAKDKTFNADFICTLAEDLPKVKVVSQDIGRVFLNLINNAFHATAERLKNNGASNYKPKVEVITESDEMNVIIHVKDNGAGISTKVKEKIFQPFFTTKATGSGTGLGLSISHDIVTKGHGGNIELESKEGKGTTFTIRIPLNQPAL</sequence>
<dbReference type="SMART" id="SM00387">
    <property type="entry name" value="HATPase_c"/>
    <property type="match status" value="1"/>
</dbReference>
<dbReference type="InterPro" id="IPR004358">
    <property type="entry name" value="Sig_transdc_His_kin-like_C"/>
</dbReference>
<dbReference type="InterPro" id="IPR036890">
    <property type="entry name" value="HATPase_C_sf"/>
</dbReference>
<keyword evidence="7" id="KW-1185">Reference proteome</keyword>
<dbReference type="EMBL" id="FZPD01000002">
    <property type="protein sequence ID" value="SNS70608.1"/>
    <property type="molecule type" value="Genomic_DNA"/>
</dbReference>
<dbReference type="CDD" id="cd00082">
    <property type="entry name" value="HisKA"/>
    <property type="match status" value="1"/>
</dbReference>
<dbReference type="SUPFAM" id="SSF55874">
    <property type="entry name" value="ATPase domain of HSP90 chaperone/DNA topoisomerase II/histidine kinase"/>
    <property type="match status" value="1"/>
</dbReference>
<reference evidence="6 7" key="1">
    <citation type="submission" date="2017-06" db="EMBL/GenBank/DDBJ databases">
        <authorList>
            <person name="Kim H.J."/>
            <person name="Triplett B.A."/>
        </authorList>
    </citation>
    <scope>NUCLEOTIDE SEQUENCE [LARGE SCALE GENOMIC DNA]</scope>
    <source>
        <strain evidence="6 7">DSM 19307</strain>
    </source>
</reference>
<dbReference type="PANTHER" id="PTHR43065">
    <property type="entry name" value="SENSOR HISTIDINE KINASE"/>
    <property type="match status" value="1"/>
</dbReference>
<evidence type="ECO:0000256" key="1">
    <source>
        <dbReference type="ARBA" id="ARBA00000085"/>
    </source>
</evidence>
<dbReference type="Gene3D" id="3.30.565.10">
    <property type="entry name" value="Histidine kinase-like ATPase, C-terminal domain"/>
    <property type="match status" value="1"/>
</dbReference>
<organism evidence="6 7">
    <name type="scientific">Ekhidna lutea</name>
    <dbReference type="NCBI Taxonomy" id="447679"/>
    <lineage>
        <taxon>Bacteria</taxon>
        <taxon>Pseudomonadati</taxon>
        <taxon>Bacteroidota</taxon>
        <taxon>Cytophagia</taxon>
        <taxon>Cytophagales</taxon>
        <taxon>Reichenbachiellaceae</taxon>
        <taxon>Ekhidna</taxon>
    </lineage>
</organism>
<dbReference type="InterPro" id="IPR003594">
    <property type="entry name" value="HATPase_dom"/>
</dbReference>
<dbReference type="RefSeq" id="WP_089355703.1">
    <property type="nucleotide sequence ID" value="NZ_FZPD01000002.1"/>
</dbReference>
<dbReference type="EC" id="2.7.13.3" evidence="2"/>
<dbReference type="Gene3D" id="1.10.287.130">
    <property type="match status" value="1"/>
</dbReference>
<dbReference type="InterPro" id="IPR032710">
    <property type="entry name" value="NTF2-like_dom_sf"/>
</dbReference>
<name>A0A239GPA4_EKHLU</name>
<dbReference type="Proteomes" id="UP000198393">
    <property type="component" value="Unassembled WGS sequence"/>
</dbReference>
<feature type="domain" description="Histidine kinase" evidence="5">
    <location>
        <begin position="1209"/>
        <end position="1449"/>
    </location>
</feature>
<dbReference type="Pfam" id="PF02518">
    <property type="entry name" value="HATPase_c"/>
    <property type="match status" value="1"/>
</dbReference>
<dbReference type="Pfam" id="PF13474">
    <property type="entry name" value="SnoaL_3"/>
    <property type="match status" value="1"/>
</dbReference>
<dbReference type="InterPro" id="IPR037401">
    <property type="entry name" value="SnoaL-like"/>
</dbReference>
<evidence type="ECO:0000313" key="7">
    <source>
        <dbReference type="Proteomes" id="UP000198393"/>
    </source>
</evidence>
<dbReference type="OrthoDB" id="9806995at2"/>
<dbReference type="GO" id="GO:0000155">
    <property type="term" value="F:phosphorelay sensor kinase activity"/>
    <property type="evidence" value="ECO:0007669"/>
    <property type="project" value="InterPro"/>
</dbReference>
<evidence type="ECO:0000259" key="5">
    <source>
        <dbReference type="PROSITE" id="PS50109"/>
    </source>
</evidence>
<accession>A0A239GPA4</accession>
<gene>
    <name evidence="6" type="ORF">SAMN05421640_0931</name>
</gene>
<dbReference type="InterPro" id="IPR036097">
    <property type="entry name" value="HisK_dim/P_sf"/>
</dbReference>
<evidence type="ECO:0000313" key="6">
    <source>
        <dbReference type="EMBL" id="SNS70608.1"/>
    </source>
</evidence>
<keyword evidence="3" id="KW-0597">Phosphoprotein</keyword>
<feature type="region of interest" description="Disordered" evidence="4">
    <location>
        <begin position="1"/>
        <end position="45"/>
    </location>
</feature>
<protein>
    <recommendedName>
        <fullName evidence="2">histidine kinase</fullName>
        <ecNumber evidence="2">2.7.13.3</ecNumber>
    </recommendedName>
</protein>
<dbReference type="SUPFAM" id="SSF47384">
    <property type="entry name" value="Homodimeric domain of signal transducing histidine kinase"/>
    <property type="match status" value="1"/>
</dbReference>
<dbReference type="PROSITE" id="PS50109">
    <property type="entry name" value="HIS_KIN"/>
    <property type="match status" value="1"/>
</dbReference>
<dbReference type="SUPFAM" id="SSF54427">
    <property type="entry name" value="NTF2-like"/>
    <property type="match status" value="1"/>
</dbReference>
<dbReference type="PANTHER" id="PTHR43065:SF42">
    <property type="entry name" value="TWO-COMPONENT SENSOR PPRA"/>
    <property type="match status" value="1"/>
</dbReference>
<evidence type="ECO:0000256" key="4">
    <source>
        <dbReference type="SAM" id="MobiDB-lite"/>
    </source>
</evidence>
<dbReference type="SMART" id="SM00388">
    <property type="entry name" value="HisKA"/>
    <property type="match status" value="1"/>
</dbReference>
<dbReference type="InterPro" id="IPR003661">
    <property type="entry name" value="HisK_dim/P_dom"/>
</dbReference>